<keyword evidence="4" id="KW-1185">Reference proteome</keyword>
<feature type="chain" id="PRO_5047187122" evidence="2">
    <location>
        <begin position="26"/>
        <end position="200"/>
    </location>
</feature>
<accession>A0ABW3UFG0</accession>
<dbReference type="RefSeq" id="WP_079914244.1">
    <property type="nucleotide sequence ID" value="NZ_BAABJG010000047.1"/>
</dbReference>
<reference evidence="4" key="1">
    <citation type="journal article" date="2019" name="Int. J. Syst. Evol. Microbiol.">
        <title>The Global Catalogue of Microorganisms (GCM) 10K type strain sequencing project: providing services to taxonomists for standard genome sequencing and annotation.</title>
        <authorList>
            <consortium name="The Broad Institute Genomics Platform"/>
            <consortium name="The Broad Institute Genome Sequencing Center for Infectious Disease"/>
            <person name="Wu L."/>
            <person name="Ma J."/>
        </authorList>
    </citation>
    <scope>NUCLEOTIDE SEQUENCE [LARGE SCALE GENOMIC DNA]</scope>
    <source>
        <strain evidence="4">CCUG 53270</strain>
    </source>
</reference>
<organism evidence="3 4">
    <name type="scientific">Paenibacillus vulneris</name>
    <dbReference type="NCBI Taxonomy" id="1133364"/>
    <lineage>
        <taxon>Bacteria</taxon>
        <taxon>Bacillati</taxon>
        <taxon>Bacillota</taxon>
        <taxon>Bacilli</taxon>
        <taxon>Bacillales</taxon>
        <taxon>Paenibacillaceae</taxon>
        <taxon>Paenibacillus</taxon>
    </lineage>
</organism>
<evidence type="ECO:0000256" key="1">
    <source>
        <dbReference type="SAM" id="MobiDB-lite"/>
    </source>
</evidence>
<name>A0ABW3UFG0_9BACL</name>
<protein>
    <submittedName>
        <fullName evidence="3">Uncharacterized protein</fullName>
    </submittedName>
</protein>
<keyword evidence="2" id="KW-0732">Signal</keyword>
<gene>
    <name evidence="3" type="ORF">ACFQ4B_00485</name>
</gene>
<feature type="region of interest" description="Disordered" evidence="1">
    <location>
        <begin position="79"/>
        <end position="103"/>
    </location>
</feature>
<evidence type="ECO:0000313" key="4">
    <source>
        <dbReference type="Proteomes" id="UP001597180"/>
    </source>
</evidence>
<dbReference type="EMBL" id="JBHTLU010000003">
    <property type="protein sequence ID" value="MFD1218580.1"/>
    <property type="molecule type" value="Genomic_DNA"/>
</dbReference>
<comment type="caution">
    <text evidence="3">The sequence shown here is derived from an EMBL/GenBank/DDBJ whole genome shotgun (WGS) entry which is preliminary data.</text>
</comment>
<evidence type="ECO:0000256" key="2">
    <source>
        <dbReference type="SAM" id="SignalP"/>
    </source>
</evidence>
<feature type="compositionally biased region" description="Polar residues" evidence="1">
    <location>
        <begin position="83"/>
        <end position="96"/>
    </location>
</feature>
<dbReference type="Proteomes" id="UP001597180">
    <property type="component" value="Unassembled WGS sequence"/>
</dbReference>
<evidence type="ECO:0000313" key="3">
    <source>
        <dbReference type="EMBL" id="MFD1218580.1"/>
    </source>
</evidence>
<proteinExistence type="predicted"/>
<sequence>MNKIRTKIIISTLMLWAATIVGANADGTNTSVQPGSVDDPVITKSYLEQNIKQKITDELTKQSITEEKVRQIISSELGKGQADGNSIGSSNNAPDTSGSSGSSSLEVIKLEQGQILYGSAGTEIIVRTGKTIAVSKDDGIADVTSGKDIVAGAAVENNHLLIIPREGRGIKPDPKQKQEIYVMIRGDYKLTNADGSKVTP</sequence>
<feature type="signal peptide" evidence="2">
    <location>
        <begin position="1"/>
        <end position="25"/>
    </location>
</feature>